<reference evidence="2 3" key="1">
    <citation type="submission" date="2018-03" db="EMBL/GenBank/DDBJ databases">
        <title>Genomic Encyclopedia of Type Strains, Phase III (KMG-III): the genomes of soil and plant-associated and newly described type strains.</title>
        <authorList>
            <person name="Whitman W."/>
        </authorList>
    </citation>
    <scope>NUCLEOTIDE SEQUENCE [LARGE SCALE GENOMIC DNA]</scope>
    <source>
        <strain evidence="2 3">CGMCC 4.7125</strain>
    </source>
</reference>
<evidence type="ECO:0000313" key="2">
    <source>
        <dbReference type="EMBL" id="PRX51295.1"/>
    </source>
</evidence>
<dbReference type="Pfam" id="PF03640">
    <property type="entry name" value="Lipoprotein_15"/>
    <property type="match status" value="2"/>
</dbReference>
<evidence type="ECO:0000313" key="3">
    <source>
        <dbReference type="Proteomes" id="UP000238362"/>
    </source>
</evidence>
<protein>
    <submittedName>
        <fullName evidence="2">Putative lipoprotein with Yx(FWY)xxD motif</fullName>
    </submittedName>
</protein>
<keyword evidence="2" id="KW-0449">Lipoprotein</keyword>
<keyword evidence="3" id="KW-1185">Reference proteome</keyword>
<feature type="chain" id="PRO_5038851983" evidence="1">
    <location>
        <begin position="27"/>
        <end position="181"/>
    </location>
</feature>
<sequence length="181" mass="18792">MTPPRRATRRVLAPALAVLALAPTAACDETGSYGGYYSSGSAPHGSTDPEAPATLQAAEAFDIGWIVVDSAGHAIYRHDRDDNDPPRSVCTGRCAETWLPVRARGEPALSGVDPALVGTTTRPDGTDQLTLAGWPLYRYSGDEMAGQTAGQGVDDVWFPIAPDGGKVRAAKTPEDADAGGA</sequence>
<dbReference type="RefSeq" id="WP_106176779.1">
    <property type="nucleotide sequence ID" value="NZ_PVNH01000001.1"/>
</dbReference>
<dbReference type="InterPro" id="IPR005297">
    <property type="entry name" value="Lipoprotein_repeat"/>
</dbReference>
<dbReference type="AlphaFoldDB" id="A0A2T0M3G3"/>
<dbReference type="OrthoDB" id="597632at2"/>
<dbReference type="EMBL" id="PVNH01000001">
    <property type="protein sequence ID" value="PRX51295.1"/>
    <property type="molecule type" value="Genomic_DNA"/>
</dbReference>
<comment type="caution">
    <text evidence="2">The sequence shown here is derived from an EMBL/GenBank/DDBJ whole genome shotgun (WGS) entry which is preliminary data.</text>
</comment>
<dbReference type="Proteomes" id="UP000238362">
    <property type="component" value="Unassembled WGS sequence"/>
</dbReference>
<dbReference type="PANTHER" id="PTHR39335">
    <property type="entry name" value="BLL4220 PROTEIN"/>
    <property type="match status" value="1"/>
</dbReference>
<keyword evidence="1" id="KW-0732">Signal</keyword>
<organism evidence="2 3">
    <name type="scientific">Prauserella shujinwangii</name>
    <dbReference type="NCBI Taxonomy" id="1453103"/>
    <lineage>
        <taxon>Bacteria</taxon>
        <taxon>Bacillati</taxon>
        <taxon>Actinomycetota</taxon>
        <taxon>Actinomycetes</taxon>
        <taxon>Pseudonocardiales</taxon>
        <taxon>Pseudonocardiaceae</taxon>
        <taxon>Prauserella</taxon>
    </lineage>
</organism>
<evidence type="ECO:0000256" key="1">
    <source>
        <dbReference type="SAM" id="SignalP"/>
    </source>
</evidence>
<name>A0A2T0M3G3_9PSEU</name>
<gene>
    <name evidence="2" type="ORF">B0I33_101448</name>
</gene>
<dbReference type="PANTHER" id="PTHR39335:SF1">
    <property type="entry name" value="BLL4220 PROTEIN"/>
    <property type="match status" value="1"/>
</dbReference>
<proteinExistence type="predicted"/>
<accession>A0A2T0M3G3</accession>
<feature type="signal peptide" evidence="1">
    <location>
        <begin position="1"/>
        <end position="26"/>
    </location>
</feature>
<dbReference type="GO" id="GO:0043448">
    <property type="term" value="P:alkane catabolic process"/>
    <property type="evidence" value="ECO:0007669"/>
    <property type="project" value="TreeGrafter"/>
</dbReference>